<evidence type="ECO:0000256" key="6">
    <source>
        <dbReference type="RuleBase" id="RU365090"/>
    </source>
</evidence>
<dbReference type="EC" id="2.10.1.1" evidence="6"/>
<comment type="function">
    <text evidence="1 6">Catalyzes the insertion of molybdate into adenylated molybdopterin with the concomitant release of AMP.</text>
</comment>
<dbReference type="OrthoDB" id="9804758at2"/>
<dbReference type="Gene3D" id="2.170.190.11">
    <property type="entry name" value="Molybdopterin biosynthesis moea protein, domain 3"/>
    <property type="match status" value="1"/>
</dbReference>
<comment type="similarity">
    <text evidence="3 6">Belongs to the MoeA family.</text>
</comment>
<organism evidence="8 9">
    <name type="scientific">Palleronia caenipelagi</name>
    <dbReference type="NCBI Taxonomy" id="2489174"/>
    <lineage>
        <taxon>Bacteria</taxon>
        <taxon>Pseudomonadati</taxon>
        <taxon>Pseudomonadota</taxon>
        <taxon>Alphaproteobacteria</taxon>
        <taxon>Rhodobacterales</taxon>
        <taxon>Roseobacteraceae</taxon>
        <taxon>Palleronia</taxon>
    </lineage>
</organism>
<dbReference type="SUPFAM" id="SSF53218">
    <property type="entry name" value="Molybdenum cofactor biosynthesis proteins"/>
    <property type="match status" value="1"/>
</dbReference>
<evidence type="ECO:0000256" key="5">
    <source>
        <dbReference type="ARBA" id="ARBA00047317"/>
    </source>
</evidence>
<dbReference type="GO" id="GO:0006777">
    <property type="term" value="P:Mo-molybdopterin cofactor biosynthetic process"/>
    <property type="evidence" value="ECO:0007669"/>
    <property type="project" value="UniProtKB-UniRule"/>
</dbReference>
<comment type="catalytic activity">
    <reaction evidence="5">
        <text>adenylyl-molybdopterin + molybdate = Mo-molybdopterin + AMP + H(+)</text>
        <dbReference type="Rhea" id="RHEA:35047"/>
        <dbReference type="ChEBI" id="CHEBI:15378"/>
        <dbReference type="ChEBI" id="CHEBI:36264"/>
        <dbReference type="ChEBI" id="CHEBI:62727"/>
        <dbReference type="ChEBI" id="CHEBI:71302"/>
        <dbReference type="ChEBI" id="CHEBI:456215"/>
        <dbReference type="EC" id="2.10.1.1"/>
    </reaction>
</comment>
<evidence type="ECO:0000256" key="4">
    <source>
        <dbReference type="ARBA" id="ARBA00023150"/>
    </source>
</evidence>
<keyword evidence="6" id="KW-0460">Magnesium</keyword>
<dbReference type="Gene3D" id="3.90.105.10">
    <property type="entry name" value="Molybdopterin biosynthesis moea protein, domain 2"/>
    <property type="match status" value="1"/>
</dbReference>
<evidence type="ECO:0000256" key="3">
    <source>
        <dbReference type="ARBA" id="ARBA00010763"/>
    </source>
</evidence>
<proteinExistence type="inferred from homology"/>
<dbReference type="AlphaFoldDB" id="A0A547Q9A9"/>
<evidence type="ECO:0000313" key="9">
    <source>
        <dbReference type="Proteomes" id="UP000318590"/>
    </source>
</evidence>
<evidence type="ECO:0000259" key="7">
    <source>
        <dbReference type="SMART" id="SM00852"/>
    </source>
</evidence>
<evidence type="ECO:0000256" key="1">
    <source>
        <dbReference type="ARBA" id="ARBA00002901"/>
    </source>
</evidence>
<dbReference type="PANTHER" id="PTHR10192">
    <property type="entry name" value="MOLYBDOPTERIN BIOSYNTHESIS PROTEIN"/>
    <property type="match status" value="1"/>
</dbReference>
<dbReference type="CDD" id="cd00887">
    <property type="entry name" value="MoeA"/>
    <property type="match status" value="1"/>
</dbReference>
<dbReference type="Pfam" id="PF00994">
    <property type="entry name" value="MoCF_biosynth"/>
    <property type="match status" value="1"/>
</dbReference>
<name>A0A547Q9A9_9RHOB</name>
<dbReference type="InterPro" id="IPR001453">
    <property type="entry name" value="MoaB/Mog_dom"/>
</dbReference>
<evidence type="ECO:0000313" key="8">
    <source>
        <dbReference type="EMBL" id="TRD22975.1"/>
    </source>
</evidence>
<dbReference type="Pfam" id="PF03454">
    <property type="entry name" value="MoeA_C"/>
    <property type="match status" value="1"/>
</dbReference>
<reference evidence="8 9" key="1">
    <citation type="submission" date="2019-06" db="EMBL/GenBank/DDBJ databases">
        <title>Paenimaribius caenipelagi gen. nov., sp. nov., isolated from a tidal flat.</title>
        <authorList>
            <person name="Yoon J.-H."/>
        </authorList>
    </citation>
    <scope>NUCLEOTIDE SEQUENCE [LARGE SCALE GENOMIC DNA]</scope>
    <source>
        <strain evidence="8 9">JBTF-M29</strain>
    </source>
</reference>
<dbReference type="PANTHER" id="PTHR10192:SF5">
    <property type="entry name" value="GEPHYRIN"/>
    <property type="match status" value="1"/>
</dbReference>
<comment type="pathway">
    <text evidence="2 6">Cofactor biosynthesis; molybdopterin biosynthesis.</text>
</comment>
<feature type="domain" description="MoaB/Mog" evidence="7">
    <location>
        <begin position="173"/>
        <end position="310"/>
    </location>
</feature>
<evidence type="ECO:0000256" key="2">
    <source>
        <dbReference type="ARBA" id="ARBA00005046"/>
    </source>
</evidence>
<dbReference type="Gene3D" id="2.40.340.10">
    <property type="entry name" value="MoeA, C-terminal, domain IV"/>
    <property type="match status" value="1"/>
</dbReference>
<protein>
    <recommendedName>
        <fullName evidence="6">Molybdopterin molybdenumtransferase</fullName>
        <ecNumber evidence="6">2.10.1.1</ecNumber>
    </recommendedName>
</protein>
<keyword evidence="6" id="KW-0500">Molybdenum</keyword>
<dbReference type="SUPFAM" id="SSF63867">
    <property type="entry name" value="MoeA C-terminal domain-like"/>
    <property type="match status" value="1"/>
</dbReference>
<dbReference type="InterPro" id="IPR038987">
    <property type="entry name" value="MoeA-like"/>
</dbReference>
<dbReference type="InterPro" id="IPR036135">
    <property type="entry name" value="MoeA_linker/N_sf"/>
</dbReference>
<dbReference type="GO" id="GO:0061599">
    <property type="term" value="F:molybdopterin molybdotransferase activity"/>
    <property type="evidence" value="ECO:0007669"/>
    <property type="project" value="UniProtKB-UniRule"/>
</dbReference>
<dbReference type="EMBL" id="VFSV01000003">
    <property type="protein sequence ID" value="TRD22975.1"/>
    <property type="molecule type" value="Genomic_DNA"/>
</dbReference>
<dbReference type="SUPFAM" id="SSF63882">
    <property type="entry name" value="MoeA N-terminal region -like"/>
    <property type="match status" value="1"/>
</dbReference>
<dbReference type="InterPro" id="IPR036688">
    <property type="entry name" value="MoeA_C_domain_IV_sf"/>
</dbReference>
<dbReference type="RefSeq" id="WP_142833165.1">
    <property type="nucleotide sequence ID" value="NZ_VFSV01000003.1"/>
</dbReference>
<keyword evidence="4 6" id="KW-0501">Molybdenum cofactor biosynthesis</keyword>
<comment type="cofactor">
    <cofactor evidence="6">
        <name>Mg(2+)</name>
        <dbReference type="ChEBI" id="CHEBI:18420"/>
    </cofactor>
</comment>
<comment type="caution">
    <text evidence="8">The sequence shown here is derived from an EMBL/GenBank/DDBJ whole genome shotgun (WGS) entry which is preliminary data.</text>
</comment>
<dbReference type="Proteomes" id="UP000318590">
    <property type="component" value="Unassembled WGS sequence"/>
</dbReference>
<sequence length="393" mass="40683">MISVEEALSHLFALVRPLGAEAVPLRQAAGRVLACACTATRAQPPFDASAMDGYAIADADPLSGAQYRVVGESAAGHAYRDNLRPGEAVRILTGAPAPNGAKRIIIQEDVLRQGDRITIGDDPDPGPYIRRKGADFDAGFSFGPERRLTPADIALLAAMGQSTVTVIRQPSVAIISTGDELVDPADSPAADQIYACNHLGLAAMIEAAGGRARILPIAGDTEASLSAAFDMAAGADLIVTIGGASVGDHDVVATSAARLGLNRSFYKVAMRPGKPLMAGRIAGTTMIGLPGNPVSSMVCGTVFLIPVLRKMMGLGEAPAPRKTSPLAASLGANGPREHYMRATLGPKGLLPAESQDSARIGLLAQADALMIRPPHDPDRQSGEVVEYISLSGD</sequence>
<dbReference type="GO" id="GO:0046872">
    <property type="term" value="F:metal ion binding"/>
    <property type="evidence" value="ECO:0007669"/>
    <property type="project" value="UniProtKB-UniRule"/>
</dbReference>
<accession>A0A547Q9A9</accession>
<keyword evidence="6 8" id="KW-0808">Transferase</keyword>
<dbReference type="InterPro" id="IPR005110">
    <property type="entry name" value="MoeA_linker/N"/>
</dbReference>
<dbReference type="InterPro" id="IPR005111">
    <property type="entry name" value="MoeA_C_domain_IV"/>
</dbReference>
<dbReference type="Pfam" id="PF03453">
    <property type="entry name" value="MoeA_N"/>
    <property type="match status" value="1"/>
</dbReference>
<keyword evidence="6" id="KW-0479">Metal-binding</keyword>
<keyword evidence="9" id="KW-1185">Reference proteome</keyword>
<gene>
    <name evidence="8" type="ORF">FEV53_02080</name>
</gene>
<dbReference type="SMART" id="SM00852">
    <property type="entry name" value="MoCF_biosynth"/>
    <property type="match status" value="1"/>
</dbReference>
<dbReference type="GO" id="GO:0005829">
    <property type="term" value="C:cytosol"/>
    <property type="evidence" value="ECO:0007669"/>
    <property type="project" value="TreeGrafter"/>
</dbReference>
<dbReference type="Gene3D" id="3.40.980.10">
    <property type="entry name" value="MoaB/Mog-like domain"/>
    <property type="match status" value="1"/>
</dbReference>
<dbReference type="InterPro" id="IPR036425">
    <property type="entry name" value="MoaB/Mog-like_dom_sf"/>
</dbReference>
<dbReference type="UniPathway" id="UPA00344"/>
<dbReference type="NCBIfam" id="NF045515">
    <property type="entry name" value="Glp_gephyrin"/>
    <property type="match status" value="1"/>
</dbReference>